<sequence>MEHQMNNKIKQMKEFFFQWVTVIFVRAFFLGRKTALVIFGKFFGLPIPLTLIELKDSMAKISAFKEEKLHQAQAVFEVTVGGSIRILYIGRGPPSGLWSIRFTVW</sequence>
<evidence type="ECO:0000313" key="2">
    <source>
        <dbReference type="EMBL" id="MCR6547052.1"/>
    </source>
</evidence>
<comment type="caution">
    <text evidence="2">The sequence shown here is derived from an EMBL/GenBank/DDBJ whole genome shotgun (WGS) entry which is preliminary data.</text>
</comment>
<evidence type="ECO:0000256" key="1">
    <source>
        <dbReference type="SAM" id="Phobius"/>
    </source>
</evidence>
<gene>
    <name evidence="2" type="ORF">NVS47_16310</name>
</gene>
<organism evidence="2 3">
    <name type="scientific">Dehalobacterium formicoaceticum</name>
    <dbReference type="NCBI Taxonomy" id="51515"/>
    <lineage>
        <taxon>Bacteria</taxon>
        <taxon>Bacillati</taxon>
        <taxon>Bacillota</taxon>
        <taxon>Clostridia</taxon>
        <taxon>Eubacteriales</taxon>
        <taxon>Peptococcaceae</taxon>
        <taxon>Dehalobacterium</taxon>
    </lineage>
</organism>
<keyword evidence="1" id="KW-0812">Transmembrane</keyword>
<name>A0ABT1Y835_9FIRM</name>
<keyword evidence="3" id="KW-1185">Reference proteome</keyword>
<keyword evidence="1" id="KW-1133">Transmembrane helix</keyword>
<reference evidence="2 3" key="1">
    <citation type="submission" date="2022-08" db="EMBL/GenBank/DDBJ databases">
        <title>Proteogenomics of the novel Dehalobacterium formicoaceticum strain EZ94 highlights a key role of methyltransferases during anaerobic dichloromethane degradation.</title>
        <authorList>
            <person name="Wasmund K."/>
        </authorList>
    </citation>
    <scope>NUCLEOTIDE SEQUENCE [LARGE SCALE GENOMIC DNA]</scope>
    <source>
        <strain evidence="2 3">EZ94</strain>
    </source>
</reference>
<keyword evidence="1" id="KW-0472">Membrane</keyword>
<protein>
    <submittedName>
        <fullName evidence="2">Uncharacterized protein</fullName>
    </submittedName>
</protein>
<dbReference type="RefSeq" id="WP_157677291.1">
    <property type="nucleotide sequence ID" value="NZ_CP022121.1"/>
</dbReference>
<proteinExistence type="predicted"/>
<evidence type="ECO:0000313" key="3">
    <source>
        <dbReference type="Proteomes" id="UP001524944"/>
    </source>
</evidence>
<accession>A0ABT1Y835</accession>
<dbReference type="Proteomes" id="UP001524944">
    <property type="component" value="Unassembled WGS sequence"/>
</dbReference>
<dbReference type="EMBL" id="JANPWE010000019">
    <property type="protein sequence ID" value="MCR6547052.1"/>
    <property type="molecule type" value="Genomic_DNA"/>
</dbReference>
<feature type="transmembrane region" description="Helical" evidence="1">
    <location>
        <begin position="12"/>
        <end position="29"/>
    </location>
</feature>